<evidence type="ECO:0000313" key="9">
    <source>
        <dbReference type="Proteomes" id="UP000320813"/>
    </source>
</evidence>
<comment type="catalytic activity">
    <reaction evidence="1">
        <text>ATP + protein L-histidine = ADP + protein N-phospho-L-histidine.</text>
        <dbReference type="EC" id="2.7.13.3"/>
    </reaction>
</comment>
<proteinExistence type="predicted"/>
<dbReference type="InterPro" id="IPR003594">
    <property type="entry name" value="HATPase_dom"/>
</dbReference>
<evidence type="ECO:0000256" key="6">
    <source>
        <dbReference type="SAM" id="Phobius"/>
    </source>
</evidence>
<keyword evidence="5" id="KW-0902">Two-component regulatory system</keyword>
<keyword evidence="6" id="KW-0472">Membrane</keyword>
<dbReference type="EMBL" id="SGBD01000005">
    <property type="protein sequence ID" value="RZD13962.1"/>
    <property type="molecule type" value="Genomic_DNA"/>
</dbReference>
<dbReference type="PRINTS" id="PR00344">
    <property type="entry name" value="BCTRLSENSOR"/>
</dbReference>
<feature type="transmembrane region" description="Helical" evidence="6">
    <location>
        <begin position="80"/>
        <end position="104"/>
    </location>
</feature>
<dbReference type="PROSITE" id="PS50109">
    <property type="entry name" value="HIS_KIN"/>
    <property type="match status" value="1"/>
</dbReference>
<keyword evidence="3" id="KW-0808">Transferase</keyword>
<evidence type="ECO:0000259" key="7">
    <source>
        <dbReference type="PROSITE" id="PS50109"/>
    </source>
</evidence>
<dbReference type="InterPro" id="IPR004358">
    <property type="entry name" value="Sig_transdc_His_kin-like_C"/>
</dbReference>
<dbReference type="PANTHER" id="PTHR43711:SF1">
    <property type="entry name" value="HISTIDINE KINASE 1"/>
    <property type="match status" value="1"/>
</dbReference>
<dbReference type="GO" id="GO:0000160">
    <property type="term" value="P:phosphorelay signal transduction system"/>
    <property type="evidence" value="ECO:0007669"/>
    <property type="project" value="UniProtKB-KW"/>
</dbReference>
<keyword evidence="4 8" id="KW-0418">Kinase</keyword>
<evidence type="ECO:0000256" key="5">
    <source>
        <dbReference type="ARBA" id="ARBA00023012"/>
    </source>
</evidence>
<dbReference type="EC" id="2.7.13.3" evidence="2"/>
<protein>
    <recommendedName>
        <fullName evidence="2">histidine kinase</fullName>
        <ecNumber evidence="2">2.7.13.3</ecNumber>
    </recommendedName>
</protein>
<dbReference type="InterPro" id="IPR036890">
    <property type="entry name" value="HATPase_C_sf"/>
</dbReference>
<evidence type="ECO:0000256" key="1">
    <source>
        <dbReference type="ARBA" id="ARBA00000085"/>
    </source>
</evidence>
<dbReference type="Proteomes" id="UP000320813">
    <property type="component" value="Unassembled WGS sequence"/>
</dbReference>
<dbReference type="AlphaFoldDB" id="A0A519B9J1"/>
<evidence type="ECO:0000313" key="8">
    <source>
        <dbReference type="EMBL" id="RZD13962.1"/>
    </source>
</evidence>
<keyword evidence="6" id="KW-0812">Transmembrane</keyword>
<comment type="caution">
    <text evidence="8">The sequence shown here is derived from an EMBL/GenBank/DDBJ whole genome shotgun (WGS) entry which is preliminary data.</text>
</comment>
<dbReference type="SUPFAM" id="SSF55874">
    <property type="entry name" value="ATPase domain of HSP90 chaperone/DNA topoisomerase II/histidine kinase"/>
    <property type="match status" value="1"/>
</dbReference>
<keyword evidence="6" id="KW-1133">Transmembrane helix</keyword>
<reference evidence="8 9" key="1">
    <citation type="submission" date="2019-01" db="EMBL/GenBank/DDBJ databases">
        <title>Insights into ecological role of a new deltaproteobacterial order Candidatus Sinidesulfobacterales (Sva0485) by metagenomics and metatranscriptomics.</title>
        <authorList>
            <person name="Tan S."/>
            <person name="Liu J."/>
            <person name="Fang Y."/>
            <person name="Hedlund B.P."/>
            <person name="Lian Z.H."/>
            <person name="Huang L.Y."/>
            <person name="Li J.T."/>
            <person name="Huang L.N."/>
            <person name="Li W.J."/>
            <person name="Jiang H.C."/>
            <person name="Dong H.L."/>
            <person name="Shu W.S."/>
        </authorList>
    </citation>
    <scope>NUCLEOTIDE SEQUENCE [LARGE SCALE GENOMIC DNA]</scope>
    <source>
        <strain evidence="8">AP3</strain>
    </source>
</reference>
<dbReference type="InterPro" id="IPR005467">
    <property type="entry name" value="His_kinase_dom"/>
</dbReference>
<evidence type="ECO:0000256" key="2">
    <source>
        <dbReference type="ARBA" id="ARBA00012438"/>
    </source>
</evidence>
<evidence type="ECO:0000256" key="4">
    <source>
        <dbReference type="ARBA" id="ARBA00022777"/>
    </source>
</evidence>
<dbReference type="SMART" id="SM00387">
    <property type="entry name" value="HATPase_c"/>
    <property type="match status" value="1"/>
</dbReference>
<evidence type="ECO:0000256" key="3">
    <source>
        <dbReference type="ARBA" id="ARBA00022679"/>
    </source>
</evidence>
<gene>
    <name evidence="8" type="ORF">EVJ47_08515</name>
</gene>
<organism evidence="8 9">
    <name type="scientific">Candidatus Acidulodesulfobacterium ferriphilum</name>
    <dbReference type="NCBI Taxonomy" id="2597223"/>
    <lineage>
        <taxon>Bacteria</taxon>
        <taxon>Deltaproteobacteria</taxon>
        <taxon>Candidatus Acidulodesulfobacterales</taxon>
        <taxon>Candidatus Acidulodesulfobacterium</taxon>
    </lineage>
</organism>
<name>A0A519B9J1_9DELT</name>
<dbReference type="PANTHER" id="PTHR43711">
    <property type="entry name" value="TWO-COMPONENT HISTIDINE KINASE"/>
    <property type="match status" value="1"/>
</dbReference>
<feature type="domain" description="Histidine kinase" evidence="7">
    <location>
        <begin position="130"/>
        <end position="344"/>
    </location>
</feature>
<dbReference type="Gene3D" id="3.30.565.10">
    <property type="entry name" value="Histidine kinase-like ATPase, C-terminal domain"/>
    <property type="match status" value="1"/>
</dbReference>
<sequence>MIRKFFKTKKFRVFLLSLFTFLLILMVGFYASETYSLFSSLYSKNSAIYSLKQSNMVFFGGNDRLKLAYPDIFNNLHNSAFYYFFTISLILSASLIIFMFAYFYRLIDKEEGTLSTLKSVEKNILEMPSTILHEIKGNINSLSINSRVLGARVAGVKDFEGEKEEITRISGAIETETHKLVQTMENILKFTKDYHLNLEEINLSDLLNFVAETLKPKAADKGINLRVSLDKNISVKMDRDLMEQVFINLVSNAIESYDGEKGDVSIYSSFYLNKILIIIEDNGKGIKQEIIKKVYEPFFTTKKNGVGLGLALVKKILDAHGFKMHIESNYNKGTKVSVIFKDLEN</sequence>
<dbReference type="Pfam" id="PF02518">
    <property type="entry name" value="HATPase_c"/>
    <property type="match status" value="1"/>
</dbReference>
<accession>A0A519B9J1</accession>
<dbReference type="InterPro" id="IPR050736">
    <property type="entry name" value="Sensor_HK_Regulatory"/>
</dbReference>
<dbReference type="GO" id="GO:0004673">
    <property type="term" value="F:protein histidine kinase activity"/>
    <property type="evidence" value="ECO:0007669"/>
    <property type="project" value="UniProtKB-EC"/>
</dbReference>